<dbReference type="InterPro" id="IPR009030">
    <property type="entry name" value="Growth_fac_rcpt_cys_sf"/>
</dbReference>
<feature type="compositionally biased region" description="Polar residues" evidence="10">
    <location>
        <begin position="548"/>
        <end position="560"/>
    </location>
</feature>
<evidence type="ECO:0000256" key="4">
    <source>
        <dbReference type="ARBA" id="ARBA00022833"/>
    </source>
</evidence>
<dbReference type="InterPro" id="IPR001487">
    <property type="entry name" value="Bromodomain"/>
</dbReference>
<feature type="domain" description="Bromo" evidence="11">
    <location>
        <begin position="767"/>
        <end position="837"/>
    </location>
</feature>
<dbReference type="AlphaFoldDB" id="A0A0M3JZH5"/>
<dbReference type="InterPro" id="IPR019787">
    <property type="entry name" value="Znf_PHD-finger"/>
</dbReference>
<keyword evidence="7" id="KW-0539">Nucleus</keyword>
<evidence type="ECO:0000313" key="14">
    <source>
        <dbReference type="EMBL" id="VDK49450.1"/>
    </source>
</evidence>
<dbReference type="SMART" id="SM00297">
    <property type="entry name" value="BROMO"/>
    <property type="match status" value="1"/>
</dbReference>
<dbReference type="InterPro" id="IPR011011">
    <property type="entry name" value="Znf_FYVE_PHD"/>
</dbReference>
<dbReference type="InterPro" id="IPR001965">
    <property type="entry name" value="Znf_PHD"/>
</dbReference>
<evidence type="ECO:0000259" key="13">
    <source>
        <dbReference type="PROSITE" id="PS50119"/>
    </source>
</evidence>
<dbReference type="Gene3D" id="3.30.40.10">
    <property type="entry name" value="Zinc/RING finger domain, C3HC4 (zinc finger)"/>
    <property type="match status" value="1"/>
</dbReference>
<evidence type="ECO:0000259" key="12">
    <source>
        <dbReference type="PROSITE" id="PS50016"/>
    </source>
</evidence>
<proteinExistence type="predicted"/>
<dbReference type="WBParaSite" id="ASIM_0001390701-mRNA-1">
    <property type="protein sequence ID" value="ASIM_0001390701-mRNA-1"/>
    <property type="gene ID" value="ASIM_0001390701"/>
</dbReference>
<dbReference type="InterPro" id="IPR036427">
    <property type="entry name" value="Bromodomain-like_sf"/>
</dbReference>
<dbReference type="PROSITE" id="PS01359">
    <property type="entry name" value="ZF_PHD_1"/>
    <property type="match status" value="1"/>
</dbReference>
<feature type="region of interest" description="Disordered" evidence="10">
    <location>
        <begin position="363"/>
        <end position="388"/>
    </location>
</feature>
<evidence type="ECO:0000256" key="1">
    <source>
        <dbReference type="ARBA" id="ARBA00004123"/>
    </source>
</evidence>
<feature type="compositionally biased region" description="Low complexity" evidence="10">
    <location>
        <begin position="585"/>
        <end position="607"/>
    </location>
</feature>
<dbReference type="GO" id="GO:0000785">
    <property type="term" value="C:chromatin"/>
    <property type="evidence" value="ECO:0007669"/>
    <property type="project" value="TreeGrafter"/>
</dbReference>
<keyword evidence="5" id="KW-0175">Coiled coil</keyword>
<dbReference type="PROSITE" id="PS50119">
    <property type="entry name" value="ZF_BBOX"/>
    <property type="match status" value="1"/>
</dbReference>
<keyword evidence="15" id="KW-1185">Reference proteome</keyword>
<dbReference type="Gene3D" id="1.20.920.10">
    <property type="entry name" value="Bromodomain-like"/>
    <property type="match status" value="1"/>
</dbReference>
<feature type="domain" description="PHD-type" evidence="12">
    <location>
        <begin position="683"/>
        <end position="738"/>
    </location>
</feature>
<dbReference type="EMBL" id="UYRR01031364">
    <property type="protein sequence ID" value="VDK49450.1"/>
    <property type="molecule type" value="Genomic_DNA"/>
</dbReference>
<organism evidence="16">
    <name type="scientific">Anisakis simplex</name>
    <name type="common">Herring worm</name>
    <dbReference type="NCBI Taxonomy" id="6269"/>
    <lineage>
        <taxon>Eukaryota</taxon>
        <taxon>Metazoa</taxon>
        <taxon>Ecdysozoa</taxon>
        <taxon>Nematoda</taxon>
        <taxon>Chromadorea</taxon>
        <taxon>Rhabditida</taxon>
        <taxon>Spirurina</taxon>
        <taxon>Ascaridomorpha</taxon>
        <taxon>Ascaridoidea</taxon>
        <taxon>Anisakidae</taxon>
        <taxon>Anisakis</taxon>
        <taxon>Anisakis simplex complex</taxon>
    </lineage>
</organism>
<dbReference type="Proteomes" id="UP000267096">
    <property type="component" value="Unassembled WGS sequence"/>
</dbReference>
<dbReference type="SMART" id="SM00249">
    <property type="entry name" value="PHD"/>
    <property type="match status" value="1"/>
</dbReference>
<dbReference type="SUPFAM" id="SSF57903">
    <property type="entry name" value="FYVE/PHD zinc finger"/>
    <property type="match status" value="1"/>
</dbReference>
<protein>
    <submittedName>
        <fullName evidence="16">B box-type domain-containing protein</fullName>
    </submittedName>
</protein>
<dbReference type="Pfam" id="PF00439">
    <property type="entry name" value="Bromodomain"/>
    <property type="match status" value="1"/>
</dbReference>
<evidence type="ECO:0000256" key="5">
    <source>
        <dbReference type="ARBA" id="ARBA00023054"/>
    </source>
</evidence>
<dbReference type="InterPro" id="IPR013083">
    <property type="entry name" value="Znf_RING/FYVE/PHD"/>
</dbReference>
<evidence type="ECO:0000256" key="8">
    <source>
        <dbReference type="PROSITE-ProRule" id="PRU00024"/>
    </source>
</evidence>
<dbReference type="SUPFAM" id="SSF47370">
    <property type="entry name" value="Bromodomain"/>
    <property type="match status" value="1"/>
</dbReference>
<dbReference type="SMART" id="SM00336">
    <property type="entry name" value="BBOX"/>
    <property type="match status" value="2"/>
</dbReference>
<keyword evidence="3 8" id="KW-0863">Zinc-finger</keyword>
<keyword evidence="6 9" id="KW-0103">Bromodomain</keyword>
<keyword evidence="2" id="KW-0479">Metal-binding</keyword>
<name>A0A0M3JZH5_ANISI</name>
<dbReference type="PRINTS" id="PR00503">
    <property type="entry name" value="BROMODOMAIN"/>
</dbReference>
<evidence type="ECO:0000256" key="7">
    <source>
        <dbReference type="ARBA" id="ARBA00023242"/>
    </source>
</evidence>
<feature type="region of interest" description="Disordered" evidence="10">
    <location>
        <begin position="548"/>
        <end position="617"/>
    </location>
</feature>
<evidence type="ECO:0000259" key="11">
    <source>
        <dbReference type="PROSITE" id="PS50014"/>
    </source>
</evidence>
<gene>
    <name evidence="14" type="ORF">ASIM_LOCUS13335</name>
</gene>
<evidence type="ECO:0000256" key="10">
    <source>
        <dbReference type="SAM" id="MobiDB-lite"/>
    </source>
</evidence>
<dbReference type="Gene3D" id="3.30.160.60">
    <property type="entry name" value="Classic Zinc Finger"/>
    <property type="match status" value="1"/>
</dbReference>
<evidence type="ECO:0000256" key="9">
    <source>
        <dbReference type="PROSITE-ProRule" id="PRU00035"/>
    </source>
</evidence>
<evidence type="ECO:0000256" key="2">
    <source>
        <dbReference type="ARBA" id="ARBA00022723"/>
    </source>
</evidence>
<dbReference type="PROSITE" id="PS50016">
    <property type="entry name" value="ZF_PHD_2"/>
    <property type="match status" value="1"/>
</dbReference>
<dbReference type="InterPro" id="IPR000315">
    <property type="entry name" value="Znf_B-box"/>
</dbReference>
<sequence>MNFELCDDCGIRLRARSAAANRNAQNSKSASWLLPCLHAFCSACDAQKSRLICPKCHIECCDKHILALPTPNDSLNRVCETAACPDKQTATMKCVQCNELLCEACGQAHRRVTATSSHTLQQIGSGCLDLTLCRHHNGRKLTVYCSCGALLCDECLSIPQCHDGEMHTKTPVQKLASISRIDENQVFSSALREKANIDYSLSLIQVRRNALDESVHNLRKELGNQVVQICQSVMRRGNDLLRALDTVTRCKTMEYDKLQEQLSRQKLRLERGAVNGLQRAPQVELKSSPESVVNALNQWGCVLSDLRESGVLKAVEVPPTPSTSNLLDVPMFRINNSSNSVTPMSFLSQSQQKSVIDKQSSCRHSPSVQLPTTSANILNSPATSSLNSSNISTDHIRMPTAFPLTHPQHMHFIQQHRFKLAQEVLSYIFYVSTVVAPSGETRYLSARIGPCPFTLDSGMARSPLSNPPQVMLPTRLSHYQQQPRHLNAIQQQPHSVISRQSTQNDSMLQLSTVDSTNPVITPIPASILMEEFDLNQFISSPNKMLDVQRSNELQPSTSLQGGHGQHSLRTTVGDNQRDTTIGDQNAHGSNNNNNSNEDNNNGVASNSSPPPKDPAPLKNAALKVKIRFSNATTITTTTTPSTATLINDPEHVSHKSAIEVACSSSEDASKNETRVVDEASKWDDYCYVCQQGCDERSGSLGCCAKCPRVYHNYCHIPPIKQPMESLPDEWACSSCMTAAPLIENSGVMGSRERLLCSKVLLKCYENFLQAEPFSRAVPKTVPNYYVIIKQPMDFATIARRLREKSKDAFTNVHQFIHSMNLVFENCSTFNPPDNEVAEAGRNVYNLYIKAVKEFLPCMKGNVWLYVNKYSETRNNMLIQKDYSSNYHHQPQSRNHLAETSTCEPVMKKMKKDIKNE</sequence>
<feature type="domain" description="B box-type" evidence="13">
    <location>
        <begin position="74"/>
        <end position="123"/>
    </location>
</feature>
<evidence type="ECO:0000313" key="15">
    <source>
        <dbReference type="Proteomes" id="UP000267096"/>
    </source>
</evidence>
<dbReference type="CDD" id="cd15541">
    <property type="entry name" value="PHD_TIF1_like"/>
    <property type="match status" value="1"/>
</dbReference>
<dbReference type="SUPFAM" id="SSF57184">
    <property type="entry name" value="Growth factor receptor domain"/>
    <property type="match status" value="1"/>
</dbReference>
<dbReference type="Pfam" id="PF00628">
    <property type="entry name" value="PHD"/>
    <property type="match status" value="1"/>
</dbReference>
<dbReference type="PROSITE" id="PS50014">
    <property type="entry name" value="BROMODOMAIN_2"/>
    <property type="match status" value="1"/>
</dbReference>
<dbReference type="GO" id="GO:0008270">
    <property type="term" value="F:zinc ion binding"/>
    <property type="evidence" value="ECO:0007669"/>
    <property type="project" value="UniProtKB-KW"/>
</dbReference>
<comment type="subcellular location">
    <subcellularLocation>
        <location evidence="1">Nucleus</location>
    </subcellularLocation>
</comment>
<evidence type="ECO:0000256" key="6">
    <source>
        <dbReference type="ARBA" id="ARBA00023117"/>
    </source>
</evidence>
<accession>A0A0M3JZH5</accession>
<dbReference type="PANTHER" id="PTHR45915">
    <property type="entry name" value="TRANSCRIPTION INTERMEDIARY FACTOR"/>
    <property type="match status" value="1"/>
</dbReference>
<dbReference type="PANTHER" id="PTHR45915:SF6">
    <property type="entry name" value="E3 UBIQUITIN-PROTEIN LIGASE TRIM33"/>
    <property type="match status" value="1"/>
</dbReference>
<dbReference type="OrthoDB" id="1870062at2759"/>
<reference evidence="14 15" key="2">
    <citation type="submission" date="2018-11" db="EMBL/GenBank/DDBJ databases">
        <authorList>
            <consortium name="Pathogen Informatics"/>
        </authorList>
    </citation>
    <scope>NUCLEOTIDE SEQUENCE [LARGE SCALE GENOMIC DNA]</scope>
</reference>
<reference evidence="16" key="1">
    <citation type="submission" date="2016-04" db="UniProtKB">
        <authorList>
            <consortium name="WormBaseParasite"/>
        </authorList>
    </citation>
    <scope>IDENTIFICATION</scope>
</reference>
<feature type="compositionally biased region" description="Polar residues" evidence="10">
    <location>
        <begin position="567"/>
        <end position="583"/>
    </location>
</feature>
<keyword evidence="4" id="KW-0862">Zinc</keyword>
<evidence type="ECO:0000256" key="3">
    <source>
        <dbReference type="ARBA" id="ARBA00022771"/>
    </source>
</evidence>
<dbReference type="InterPro" id="IPR019786">
    <property type="entry name" value="Zinc_finger_PHD-type_CS"/>
</dbReference>
<evidence type="ECO:0000313" key="16">
    <source>
        <dbReference type="WBParaSite" id="ASIM_0001390701-mRNA-1"/>
    </source>
</evidence>
<dbReference type="GO" id="GO:0005634">
    <property type="term" value="C:nucleus"/>
    <property type="evidence" value="ECO:0007669"/>
    <property type="project" value="UniProtKB-SubCell"/>
</dbReference>